<evidence type="ECO:0000256" key="4">
    <source>
        <dbReference type="SAM" id="MobiDB-lite"/>
    </source>
</evidence>
<feature type="region of interest" description="Disordered" evidence="4">
    <location>
        <begin position="31"/>
        <end position="109"/>
    </location>
</feature>
<evidence type="ECO:0000259" key="6">
    <source>
        <dbReference type="PROSITE" id="PS51292"/>
    </source>
</evidence>
<evidence type="ECO:0000256" key="5">
    <source>
        <dbReference type="SAM" id="Phobius"/>
    </source>
</evidence>
<evidence type="ECO:0000313" key="7">
    <source>
        <dbReference type="EMBL" id="KAH9303508.1"/>
    </source>
</evidence>
<comment type="caution">
    <text evidence="7">The sequence shown here is derived from an EMBL/GenBank/DDBJ whole genome shotgun (WGS) entry which is preliminary data.</text>
</comment>
<feature type="transmembrane region" description="Helical" evidence="5">
    <location>
        <begin position="212"/>
        <end position="230"/>
    </location>
</feature>
<dbReference type="SMART" id="SM00744">
    <property type="entry name" value="RINGv"/>
    <property type="match status" value="1"/>
</dbReference>
<evidence type="ECO:0000256" key="3">
    <source>
        <dbReference type="ARBA" id="ARBA00022833"/>
    </source>
</evidence>
<reference evidence="7 8" key="1">
    <citation type="journal article" date="2021" name="Nat. Plants">
        <title>The Taxus genome provides insights into paclitaxel biosynthesis.</title>
        <authorList>
            <person name="Xiong X."/>
            <person name="Gou J."/>
            <person name="Liao Q."/>
            <person name="Li Y."/>
            <person name="Zhou Q."/>
            <person name="Bi G."/>
            <person name="Li C."/>
            <person name="Du R."/>
            <person name="Wang X."/>
            <person name="Sun T."/>
            <person name="Guo L."/>
            <person name="Liang H."/>
            <person name="Lu P."/>
            <person name="Wu Y."/>
            <person name="Zhang Z."/>
            <person name="Ro D.K."/>
            <person name="Shang Y."/>
            <person name="Huang S."/>
            <person name="Yan J."/>
        </authorList>
    </citation>
    <scope>NUCLEOTIDE SEQUENCE [LARGE SCALE GENOMIC DNA]</scope>
    <source>
        <strain evidence="7">Ta-2019</strain>
    </source>
</reference>
<dbReference type="InterPro" id="IPR013083">
    <property type="entry name" value="Znf_RING/FYVE/PHD"/>
</dbReference>
<dbReference type="Gene3D" id="3.30.40.10">
    <property type="entry name" value="Zinc/RING finger domain, C3HC4 (zinc finger)"/>
    <property type="match status" value="1"/>
</dbReference>
<keyword evidence="5" id="KW-0812">Transmembrane</keyword>
<keyword evidence="2" id="KW-0863">Zinc-finger</keyword>
<dbReference type="PROSITE" id="PS51292">
    <property type="entry name" value="ZF_RING_CH"/>
    <property type="match status" value="1"/>
</dbReference>
<dbReference type="PANTHER" id="PTHR46214:SF30">
    <property type="entry name" value="OS01G0850200 PROTEIN"/>
    <property type="match status" value="1"/>
</dbReference>
<evidence type="ECO:0000256" key="2">
    <source>
        <dbReference type="ARBA" id="ARBA00022771"/>
    </source>
</evidence>
<name>A0AA38CRH5_TAXCH</name>
<dbReference type="PANTHER" id="PTHR46214">
    <property type="entry name" value="ZINC FINGER, RING-CH-TYPE"/>
    <property type="match status" value="1"/>
</dbReference>
<keyword evidence="5" id="KW-1133">Transmembrane helix</keyword>
<evidence type="ECO:0000313" key="8">
    <source>
        <dbReference type="Proteomes" id="UP000824469"/>
    </source>
</evidence>
<keyword evidence="8" id="KW-1185">Reference proteome</keyword>
<dbReference type="Proteomes" id="UP000824469">
    <property type="component" value="Unassembled WGS sequence"/>
</dbReference>
<sequence length="236" mass="25805">MNNVGALAWGWRRVQVEVVQLRVEEGISCRASLDGGSSSSSSTESHDYSDAEDECWHSPYTSNGGGAYDDDDPAHADLEKGLQQPEQEELKEAANHPNDNGGGVREAQLERTGSGSGCGCEKECRICHLGVEAEVGTSIVLGCACKDDLAVAHKHCAEAWFKIKGNRTCEICGSTAMNVVGIEETDFMEQWNEGSATTTNTEPRNFWRGHRFLNFLLACMVLAFVISWLFHFNIPS</sequence>
<dbReference type="EMBL" id="JAHRHJ020000009">
    <property type="protein sequence ID" value="KAH9303508.1"/>
    <property type="molecule type" value="Genomic_DNA"/>
</dbReference>
<keyword evidence="5" id="KW-0472">Membrane</keyword>
<dbReference type="AlphaFoldDB" id="A0AA38CRH5"/>
<accession>A0AA38CRH5</accession>
<proteinExistence type="predicted"/>
<protein>
    <recommendedName>
        <fullName evidence="6">RING-CH-type domain-containing protein</fullName>
    </recommendedName>
</protein>
<organism evidence="7 8">
    <name type="scientific">Taxus chinensis</name>
    <name type="common">Chinese yew</name>
    <name type="synonym">Taxus wallichiana var. chinensis</name>
    <dbReference type="NCBI Taxonomy" id="29808"/>
    <lineage>
        <taxon>Eukaryota</taxon>
        <taxon>Viridiplantae</taxon>
        <taxon>Streptophyta</taxon>
        <taxon>Embryophyta</taxon>
        <taxon>Tracheophyta</taxon>
        <taxon>Spermatophyta</taxon>
        <taxon>Pinopsida</taxon>
        <taxon>Pinidae</taxon>
        <taxon>Conifers II</taxon>
        <taxon>Cupressales</taxon>
        <taxon>Taxaceae</taxon>
        <taxon>Taxus</taxon>
    </lineage>
</organism>
<keyword evidence="3" id="KW-0862">Zinc</keyword>
<gene>
    <name evidence="7" type="ORF">KI387_043870</name>
</gene>
<feature type="compositionally biased region" description="Low complexity" evidence="4">
    <location>
        <begin position="31"/>
        <end position="43"/>
    </location>
</feature>
<feature type="domain" description="RING-CH-type" evidence="6">
    <location>
        <begin position="116"/>
        <end position="179"/>
    </location>
</feature>
<keyword evidence="1" id="KW-0479">Metal-binding</keyword>
<dbReference type="GO" id="GO:0008270">
    <property type="term" value="F:zinc ion binding"/>
    <property type="evidence" value="ECO:0007669"/>
    <property type="project" value="UniProtKB-KW"/>
</dbReference>
<dbReference type="InterPro" id="IPR011016">
    <property type="entry name" value="Znf_RING-CH"/>
</dbReference>
<dbReference type="SUPFAM" id="SSF57850">
    <property type="entry name" value="RING/U-box"/>
    <property type="match status" value="1"/>
</dbReference>
<dbReference type="Pfam" id="PF12906">
    <property type="entry name" value="RINGv"/>
    <property type="match status" value="1"/>
</dbReference>
<evidence type="ECO:0000256" key="1">
    <source>
        <dbReference type="ARBA" id="ARBA00022723"/>
    </source>
</evidence>
<dbReference type="OMA" id="SYNHSRM"/>